<reference evidence="1" key="1">
    <citation type="submission" date="2020-07" db="EMBL/GenBank/DDBJ databases">
        <title>Multicomponent nature underlies the extraordinary mechanical properties of spider dragline silk.</title>
        <authorList>
            <person name="Kono N."/>
            <person name="Nakamura H."/>
            <person name="Mori M."/>
            <person name="Yoshida Y."/>
            <person name="Ohtoshi R."/>
            <person name="Malay A.D."/>
            <person name="Moran D.A.P."/>
            <person name="Tomita M."/>
            <person name="Numata K."/>
            <person name="Arakawa K."/>
        </authorList>
    </citation>
    <scope>NUCLEOTIDE SEQUENCE</scope>
</reference>
<dbReference type="AlphaFoldDB" id="A0A8X6IZF7"/>
<proteinExistence type="predicted"/>
<sequence length="132" mass="15845">MRDQKIFGISWIFIRWDRNVLNTRHLILNYAKPNLPHSVKTAYLNCPVRPYIPKLQTYRTYKPIHRIDSCQDNVECKVREKCDNCKGNKPFFHQHQVLPYLDIGERNNGSQDKKNNKFLIQRHMQVSRVMHP</sequence>
<comment type="caution">
    <text evidence="1">The sequence shown here is derived from an EMBL/GenBank/DDBJ whole genome shotgun (WGS) entry which is preliminary data.</text>
</comment>
<keyword evidence="2" id="KW-1185">Reference proteome</keyword>
<dbReference type="EMBL" id="BMAO01022958">
    <property type="protein sequence ID" value="GFQ85755.1"/>
    <property type="molecule type" value="Genomic_DNA"/>
</dbReference>
<dbReference type="OrthoDB" id="6778665at2759"/>
<protein>
    <submittedName>
        <fullName evidence="1">Uncharacterized protein</fullName>
    </submittedName>
</protein>
<evidence type="ECO:0000313" key="2">
    <source>
        <dbReference type="Proteomes" id="UP000887116"/>
    </source>
</evidence>
<dbReference type="Proteomes" id="UP000887116">
    <property type="component" value="Unassembled WGS sequence"/>
</dbReference>
<accession>A0A8X6IZF7</accession>
<organism evidence="1 2">
    <name type="scientific">Trichonephila clavata</name>
    <name type="common">Joro spider</name>
    <name type="synonym">Nephila clavata</name>
    <dbReference type="NCBI Taxonomy" id="2740835"/>
    <lineage>
        <taxon>Eukaryota</taxon>
        <taxon>Metazoa</taxon>
        <taxon>Ecdysozoa</taxon>
        <taxon>Arthropoda</taxon>
        <taxon>Chelicerata</taxon>
        <taxon>Arachnida</taxon>
        <taxon>Araneae</taxon>
        <taxon>Araneomorphae</taxon>
        <taxon>Entelegynae</taxon>
        <taxon>Araneoidea</taxon>
        <taxon>Nephilidae</taxon>
        <taxon>Trichonephila</taxon>
    </lineage>
</organism>
<evidence type="ECO:0000313" key="1">
    <source>
        <dbReference type="EMBL" id="GFQ85755.1"/>
    </source>
</evidence>
<gene>
    <name evidence="1" type="ORF">TNCT_358901</name>
</gene>
<name>A0A8X6IZF7_TRICU</name>